<comment type="pathway">
    <text evidence="1">Cell wall biogenesis; cell wall polysaccharide biosynthesis.</text>
</comment>
<dbReference type="EMBL" id="BJYY01000014">
    <property type="protein sequence ID" value="GEO34637.1"/>
    <property type="molecule type" value="Genomic_DNA"/>
</dbReference>
<evidence type="ECO:0000256" key="3">
    <source>
        <dbReference type="ARBA" id="ARBA00022676"/>
    </source>
</evidence>
<evidence type="ECO:0000256" key="4">
    <source>
        <dbReference type="ARBA" id="ARBA00022679"/>
    </source>
</evidence>
<dbReference type="InterPro" id="IPR001173">
    <property type="entry name" value="Glyco_trans_2-like"/>
</dbReference>
<evidence type="ECO:0000313" key="6">
    <source>
        <dbReference type="EMBL" id="GEO34637.1"/>
    </source>
</evidence>
<feature type="domain" description="Glycosyltransferase 2-like" evidence="5">
    <location>
        <begin position="31"/>
        <end position="126"/>
    </location>
</feature>
<protein>
    <recommendedName>
        <fullName evidence="5">Glycosyltransferase 2-like domain-containing protein</fullName>
    </recommendedName>
</protein>
<evidence type="ECO:0000256" key="1">
    <source>
        <dbReference type="ARBA" id="ARBA00004776"/>
    </source>
</evidence>
<dbReference type="Pfam" id="PF00535">
    <property type="entry name" value="Glycos_transf_2"/>
    <property type="match status" value="1"/>
</dbReference>
<gene>
    <name evidence="6" type="ORF">CAE01nite_23620</name>
</gene>
<dbReference type="RefSeq" id="WP_146904568.1">
    <property type="nucleotide sequence ID" value="NZ_BAAARM010000004.1"/>
</dbReference>
<dbReference type="InterPro" id="IPR029044">
    <property type="entry name" value="Nucleotide-diphossugar_trans"/>
</dbReference>
<dbReference type="Gene3D" id="3.90.550.10">
    <property type="entry name" value="Spore Coat Polysaccharide Biosynthesis Protein SpsA, Chain A"/>
    <property type="match status" value="1"/>
</dbReference>
<dbReference type="OrthoDB" id="9771846at2"/>
<dbReference type="SUPFAM" id="SSF53448">
    <property type="entry name" value="Nucleotide-diphospho-sugar transferases"/>
    <property type="match status" value="1"/>
</dbReference>
<organism evidence="6 7">
    <name type="scientific">Cellulomonas aerilata</name>
    <dbReference type="NCBI Taxonomy" id="515326"/>
    <lineage>
        <taxon>Bacteria</taxon>
        <taxon>Bacillati</taxon>
        <taxon>Actinomycetota</taxon>
        <taxon>Actinomycetes</taxon>
        <taxon>Micrococcales</taxon>
        <taxon>Cellulomonadaceae</taxon>
        <taxon>Cellulomonas</taxon>
    </lineage>
</organism>
<comment type="similarity">
    <text evidence="2">Belongs to the glycosyltransferase 2 family.</text>
</comment>
<keyword evidence="4" id="KW-0808">Transferase</keyword>
<dbReference type="AlphaFoldDB" id="A0A512DDX0"/>
<evidence type="ECO:0000256" key="2">
    <source>
        <dbReference type="ARBA" id="ARBA00006739"/>
    </source>
</evidence>
<comment type="caution">
    <text evidence="6">The sequence shown here is derived from an EMBL/GenBank/DDBJ whole genome shotgun (WGS) entry which is preliminary data.</text>
</comment>
<name>A0A512DDX0_9CELL</name>
<keyword evidence="3" id="KW-0328">Glycosyltransferase</keyword>
<dbReference type="GO" id="GO:0016757">
    <property type="term" value="F:glycosyltransferase activity"/>
    <property type="evidence" value="ECO:0007669"/>
    <property type="project" value="UniProtKB-KW"/>
</dbReference>
<dbReference type="PANTHER" id="PTHR43179:SF12">
    <property type="entry name" value="GALACTOFURANOSYLTRANSFERASE GLFT2"/>
    <property type="match status" value="1"/>
</dbReference>
<evidence type="ECO:0000313" key="7">
    <source>
        <dbReference type="Proteomes" id="UP000321181"/>
    </source>
</evidence>
<keyword evidence="7" id="KW-1185">Reference proteome</keyword>
<evidence type="ECO:0000259" key="5">
    <source>
        <dbReference type="Pfam" id="PF00535"/>
    </source>
</evidence>
<reference evidence="6 7" key="1">
    <citation type="submission" date="2019-07" db="EMBL/GenBank/DDBJ databases">
        <title>Whole genome shotgun sequence of Cellulomonas aerilata NBRC 106308.</title>
        <authorList>
            <person name="Hosoyama A."/>
            <person name="Uohara A."/>
            <person name="Ohji S."/>
            <person name="Ichikawa N."/>
        </authorList>
    </citation>
    <scope>NUCLEOTIDE SEQUENCE [LARGE SCALE GENOMIC DNA]</scope>
    <source>
        <strain evidence="6 7">NBRC 106308</strain>
    </source>
</reference>
<dbReference type="PANTHER" id="PTHR43179">
    <property type="entry name" value="RHAMNOSYLTRANSFERASE WBBL"/>
    <property type="match status" value="1"/>
</dbReference>
<dbReference type="Proteomes" id="UP000321181">
    <property type="component" value="Unassembled WGS sequence"/>
</dbReference>
<accession>A0A512DDX0</accession>
<proteinExistence type="inferred from homology"/>
<sequence>MSATALVVVSYGSHRLLAHNLPAADACGAEHVVVVDNWTTPAEREAVAALAADRGWDLVAPERNLGFGTGVDVGVARARALGCTTFVLLNPDATAPPGTVAALLRAAADDTLALVGPRIVRSDGSLWFGGAQVLVDAGRTGKADGADPAVAHPWLTGACLAVSAPAWDLVGGFGDDFFLYWEDVDLSWRLRAAGGRLVHRPDLEVVHDAGGTQSGSDKSPVYVRFNCRNRLLFAARNLPPHDVRTWLLRTPAYALEVLRRGGYRRLLHPRSLPLLRAALAGSLAGVRIALPAALSSEPAAPSSPAPRKVSR</sequence>